<dbReference type="SMART" id="SM00382">
    <property type="entry name" value="AAA"/>
    <property type="match status" value="2"/>
</dbReference>
<dbReference type="GO" id="GO:0005886">
    <property type="term" value="C:plasma membrane"/>
    <property type="evidence" value="ECO:0007669"/>
    <property type="project" value="TreeGrafter"/>
</dbReference>
<sequence length="467" mass="52280">MNMANTTQTALIQMQDLLLEIDEKPLLRQIDLSVFPNETLVIVGPSGAGKTTLLELMAGFCPGQWSGQFRRFGQVFTGVTDTRIGLLPQGLADNLNPHMTIKQHFDEGLALQQKHNPHQRQLPMQVLMQQACLPENLLMRYPRHLSGGEIQRVLLVLATLSKPELLLLDEPTAALDKSMREHITQQLRKEKTKRAMVLVTHDLNLAHQLGDRIIEMRQGQISTNNLASVLTMQSISPPTKPKATKNHNKPSVLSVQNLFLNHQGRIIFRNFNMQLTQGSLTLVYGASGAGKTTLARMLAGWDPHTSATNINITGRCVLLSQHPKTACASHFTLLEILTEPLRLSSTPVDMTKVRQWLCQLHLPNNDAFLQRKPTGLSGGELQRLLLARAMLTEPDILIADEPTSALDPALRSHIIHLLMEIQRNRCFTLLIFTHDQDLDHMTGSSAYMMTPEGITPKHLSQSHYRQI</sequence>
<dbReference type="RefSeq" id="WP_151054227.1">
    <property type="nucleotide sequence ID" value="NZ_CP044222.1"/>
</dbReference>
<protein>
    <submittedName>
        <fullName evidence="4">ABC transporter ATP-binding protein</fullName>
    </submittedName>
</protein>
<dbReference type="PROSITE" id="PS50893">
    <property type="entry name" value="ABC_TRANSPORTER_2"/>
    <property type="match status" value="2"/>
</dbReference>
<dbReference type="KEGG" id="nik:F5I99_06430"/>
<evidence type="ECO:0000256" key="1">
    <source>
        <dbReference type="ARBA" id="ARBA00022741"/>
    </source>
</evidence>
<name>A0A5J6LD37_9GAMM</name>
<evidence type="ECO:0000313" key="5">
    <source>
        <dbReference type="Proteomes" id="UP000325606"/>
    </source>
</evidence>
<dbReference type="GO" id="GO:0016887">
    <property type="term" value="F:ATP hydrolysis activity"/>
    <property type="evidence" value="ECO:0007669"/>
    <property type="project" value="InterPro"/>
</dbReference>
<dbReference type="InterPro" id="IPR027417">
    <property type="entry name" value="P-loop_NTPase"/>
</dbReference>
<gene>
    <name evidence="4" type="ORF">F5I99_06430</name>
</gene>
<dbReference type="AlphaFoldDB" id="A0A5J6LD37"/>
<evidence type="ECO:0000259" key="3">
    <source>
        <dbReference type="PROSITE" id="PS50893"/>
    </source>
</evidence>
<proteinExistence type="predicted"/>
<keyword evidence="5" id="KW-1185">Reference proteome</keyword>
<dbReference type="Proteomes" id="UP000325606">
    <property type="component" value="Chromosome"/>
</dbReference>
<evidence type="ECO:0000313" key="4">
    <source>
        <dbReference type="EMBL" id="QEW06161.1"/>
    </source>
</evidence>
<dbReference type="Gene3D" id="3.40.50.300">
    <property type="entry name" value="P-loop containing nucleotide triphosphate hydrolases"/>
    <property type="match status" value="2"/>
</dbReference>
<reference evidence="4 5" key="1">
    <citation type="submission" date="2019-09" db="EMBL/GenBank/DDBJ databases">
        <title>Nitrincola iocasae sp. nov., a bacterium isolated from the sediment collected at a cold seep field in South China Sea.</title>
        <authorList>
            <person name="Zhang H."/>
            <person name="Wang H."/>
            <person name="Li C."/>
        </authorList>
    </citation>
    <scope>NUCLEOTIDE SEQUENCE [LARGE SCALE GENOMIC DNA]</scope>
    <source>
        <strain evidence="4 5">KXZD1103</strain>
    </source>
</reference>
<keyword evidence="1" id="KW-0547">Nucleotide-binding</keyword>
<keyword evidence="2 4" id="KW-0067">ATP-binding</keyword>
<dbReference type="InterPro" id="IPR003439">
    <property type="entry name" value="ABC_transporter-like_ATP-bd"/>
</dbReference>
<dbReference type="GO" id="GO:0022857">
    <property type="term" value="F:transmembrane transporter activity"/>
    <property type="evidence" value="ECO:0007669"/>
    <property type="project" value="TreeGrafter"/>
</dbReference>
<accession>A0A5J6LD37</accession>
<organism evidence="4 5">
    <name type="scientific">Nitrincola iocasae</name>
    <dbReference type="NCBI Taxonomy" id="2614693"/>
    <lineage>
        <taxon>Bacteria</taxon>
        <taxon>Pseudomonadati</taxon>
        <taxon>Pseudomonadota</taxon>
        <taxon>Gammaproteobacteria</taxon>
        <taxon>Oceanospirillales</taxon>
        <taxon>Oceanospirillaceae</taxon>
        <taxon>Nitrincola</taxon>
    </lineage>
</organism>
<dbReference type="GO" id="GO:0005524">
    <property type="term" value="F:ATP binding"/>
    <property type="evidence" value="ECO:0007669"/>
    <property type="project" value="UniProtKB-KW"/>
</dbReference>
<dbReference type="InterPro" id="IPR017871">
    <property type="entry name" value="ABC_transporter-like_CS"/>
</dbReference>
<evidence type="ECO:0000256" key="2">
    <source>
        <dbReference type="ARBA" id="ARBA00022840"/>
    </source>
</evidence>
<dbReference type="InterPro" id="IPR015854">
    <property type="entry name" value="ABC_transpr_LolD-like"/>
</dbReference>
<feature type="domain" description="ABC transporter" evidence="3">
    <location>
        <begin position="12"/>
        <end position="243"/>
    </location>
</feature>
<dbReference type="InterPro" id="IPR003593">
    <property type="entry name" value="AAA+_ATPase"/>
</dbReference>
<dbReference type="PROSITE" id="PS00211">
    <property type="entry name" value="ABC_TRANSPORTER_1"/>
    <property type="match status" value="2"/>
</dbReference>
<dbReference type="EMBL" id="CP044222">
    <property type="protein sequence ID" value="QEW06161.1"/>
    <property type="molecule type" value="Genomic_DNA"/>
</dbReference>
<dbReference type="PANTHER" id="PTHR24220">
    <property type="entry name" value="IMPORT ATP-BINDING PROTEIN"/>
    <property type="match status" value="1"/>
</dbReference>
<dbReference type="Pfam" id="PF00005">
    <property type="entry name" value="ABC_tran"/>
    <property type="match status" value="2"/>
</dbReference>
<feature type="domain" description="ABC transporter" evidence="3">
    <location>
        <begin position="253"/>
        <end position="467"/>
    </location>
</feature>
<dbReference type="SUPFAM" id="SSF52540">
    <property type="entry name" value="P-loop containing nucleoside triphosphate hydrolases"/>
    <property type="match status" value="2"/>
</dbReference>